<keyword evidence="2" id="KW-1133">Transmembrane helix</keyword>
<feature type="compositionally biased region" description="Polar residues" evidence="1">
    <location>
        <begin position="40"/>
        <end position="52"/>
    </location>
</feature>
<dbReference type="AlphaFoldDB" id="A0A9W7B4U6"/>
<keyword evidence="2" id="KW-0812">Transmembrane</keyword>
<feature type="transmembrane region" description="Helical" evidence="2">
    <location>
        <begin position="111"/>
        <end position="129"/>
    </location>
</feature>
<protein>
    <submittedName>
        <fullName evidence="3">Uncharacterized protein</fullName>
    </submittedName>
</protein>
<proteinExistence type="predicted"/>
<keyword evidence="4" id="KW-1185">Reference proteome</keyword>
<dbReference type="Proteomes" id="UP001165085">
    <property type="component" value="Unassembled WGS sequence"/>
</dbReference>
<dbReference type="EMBL" id="BRXY01000289">
    <property type="protein sequence ID" value="GMH84056.1"/>
    <property type="molecule type" value="Genomic_DNA"/>
</dbReference>
<comment type="caution">
    <text evidence="3">The sequence shown here is derived from an EMBL/GenBank/DDBJ whole genome shotgun (WGS) entry which is preliminary data.</text>
</comment>
<feature type="region of interest" description="Disordered" evidence="1">
    <location>
        <begin position="1"/>
        <end position="52"/>
    </location>
</feature>
<evidence type="ECO:0000256" key="1">
    <source>
        <dbReference type="SAM" id="MobiDB-lite"/>
    </source>
</evidence>
<organism evidence="3 4">
    <name type="scientific">Triparma strigata</name>
    <dbReference type="NCBI Taxonomy" id="1606541"/>
    <lineage>
        <taxon>Eukaryota</taxon>
        <taxon>Sar</taxon>
        <taxon>Stramenopiles</taxon>
        <taxon>Ochrophyta</taxon>
        <taxon>Bolidophyceae</taxon>
        <taxon>Parmales</taxon>
        <taxon>Triparmaceae</taxon>
        <taxon>Triparma</taxon>
    </lineage>
</organism>
<evidence type="ECO:0000313" key="4">
    <source>
        <dbReference type="Proteomes" id="UP001165085"/>
    </source>
</evidence>
<name>A0A9W7B4U6_9STRA</name>
<keyword evidence="2" id="KW-0472">Membrane</keyword>
<evidence type="ECO:0000313" key="3">
    <source>
        <dbReference type="EMBL" id="GMH84056.1"/>
    </source>
</evidence>
<gene>
    <name evidence="3" type="ORF">TrST_g11222</name>
</gene>
<reference evidence="4" key="1">
    <citation type="journal article" date="2023" name="Commun. Biol.">
        <title>Genome analysis of Parmales, the sister group of diatoms, reveals the evolutionary specialization of diatoms from phago-mixotrophs to photoautotrophs.</title>
        <authorList>
            <person name="Ban H."/>
            <person name="Sato S."/>
            <person name="Yoshikawa S."/>
            <person name="Yamada K."/>
            <person name="Nakamura Y."/>
            <person name="Ichinomiya M."/>
            <person name="Sato N."/>
            <person name="Blanc-Mathieu R."/>
            <person name="Endo H."/>
            <person name="Kuwata A."/>
            <person name="Ogata H."/>
        </authorList>
    </citation>
    <scope>NUCLEOTIDE SEQUENCE [LARGE SCALE GENOMIC DNA]</scope>
    <source>
        <strain evidence="4">NIES 3701</strain>
    </source>
</reference>
<evidence type="ECO:0000256" key="2">
    <source>
        <dbReference type="SAM" id="Phobius"/>
    </source>
</evidence>
<accession>A0A9W7B4U6</accession>
<sequence>MESPSISADGDKAKTPSRVINRNPSAIEEDKSNAGPGPVQNRQVDNPVTSNVTTPTQTATRFIVTECHTFYSVAAFIIVSLQPVLYVQAAIDEHYHLFDKDYGIKKFEEYWSWTLFPITSGTMAASFVLKPRRNDKKYTSFLLVQALAYNTSMAIAAYNFSEQSILVLCGSIIQSNARES</sequence>
<feature type="transmembrane region" description="Helical" evidence="2">
    <location>
        <begin position="70"/>
        <end position="91"/>
    </location>
</feature>